<dbReference type="GO" id="GO:0033539">
    <property type="term" value="P:fatty acid beta-oxidation using acyl-CoA dehydrogenase"/>
    <property type="evidence" value="ECO:0007669"/>
    <property type="project" value="TreeGrafter"/>
</dbReference>
<dbReference type="Gene3D" id="2.40.110.10">
    <property type="entry name" value="Butyryl-CoA Dehydrogenase, subunit A, domain 2"/>
    <property type="match status" value="1"/>
</dbReference>
<feature type="domain" description="Acyl-CoA dehydrogenase/oxidase N-terminal" evidence="5">
    <location>
        <begin position="25"/>
        <end position="116"/>
    </location>
</feature>
<evidence type="ECO:0000259" key="4">
    <source>
        <dbReference type="Pfam" id="PF02770"/>
    </source>
</evidence>
<dbReference type="InterPro" id="IPR046373">
    <property type="entry name" value="Acyl-CoA_Oxase/DH_mid-dom_sf"/>
</dbReference>
<feature type="domain" description="Acyl-CoA dehydrogenase C-terminal" evidence="6">
    <location>
        <begin position="237"/>
        <end position="369"/>
    </location>
</feature>
<evidence type="ECO:0000313" key="7">
    <source>
        <dbReference type="EMBL" id="SEE71739.1"/>
    </source>
</evidence>
<sequence>MTARPPVLDAGRAVQAARDQSVLLAKDAAARDADRRLPGPEVDALSASGLLGITVPAAYGGPGLRASVAAEVFRLLATGDPNVAQIPQSHFVYVRALRDRATPEQQSFFFGEVLAGRRFGNAQAEPGTRHVRDLRTTLTPDGDGWRLDGVKGYSTGALFADWIPVLAHRGDGGPLAVAWVRRDAGGVEVVDDWNGLGQRTTASGTVRLSGVRVAAEHVTGYAETFDGPQVHGAFAQLLHAAIDTGIARAALGDAAEFVRAASRPYPDAGVDRHADDPLVAQAFGELEVAVRSAEALLHAAGRAVDAADRDLDTGSAREAGLAVAAVRVASSRAAVEAGSRLFELGGTRSALATLNLDRHWRNARTHTLHDPAAWKLQHLGRWIAGGAEPPNHPQF</sequence>
<accession>A0A1H5L3M6</accession>
<evidence type="ECO:0000256" key="1">
    <source>
        <dbReference type="ARBA" id="ARBA00022630"/>
    </source>
</evidence>
<dbReference type="PIRSF" id="PIRSF016578">
    <property type="entry name" value="HsaA"/>
    <property type="match status" value="1"/>
</dbReference>
<dbReference type="SUPFAM" id="SSF56645">
    <property type="entry name" value="Acyl-CoA dehydrogenase NM domain-like"/>
    <property type="match status" value="1"/>
</dbReference>
<feature type="domain" description="Acyl-CoA oxidase/dehydrogenase middle" evidence="4">
    <location>
        <begin position="130"/>
        <end position="210"/>
    </location>
</feature>
<dbReference type="RefSeq" id="WP_141711886.1">
    <property type="nucleotide sequence ID" value="NZ_FNUC01000003.1"/>
</dbReference>
<dbReference type="PANTHER" id="PTHR48083:SF19">
    <property type="entry name" value="FLAVIN-DEPENDENT MONOOXYGENASE, OXYGENASE SUBUNIT HSAA"/>
    <property type="match status" value="1"/>
</dbReference>
<dbReference type="GO" id="GO:0005737">
    <property type="term" value="C:cytoplasm"/>
    <property type="evidence" value="ECO:0007669"/>
    <property type="project" value="TreeGrafter"/>
</dbReference>
<protein>
    <submittedName>
        <fullName evidence="7">Sulfur acquisition oxidoreductase, SfnB family</fullName>
    </submittedName>
</protein>
<dbReference type="Proteomes" id="UP000181980">
    <property type="component" value="Unassembled WGS sequence"/>
</dbReference>
<dbReference type="InterPro" id="IPR036250">
    <property type="entry name" value="AcylCo_DH-like_C"/>
</dbReference>
<dbReference type="InterPro" id="IPR009100">
    <property type="entry name" value="AcylCoA_DH/oxidase_NM_dom_sf"/>
</dbReference>
<dbReference type="Pfam" id="PF02771">
    <property type="entry name" value="Acyl-CoA_dh_N"/>
    <property type="match status" value="1"/>
</dbReference>
<organism evidence="7 8">
    <name type="scientific">Jiangella alba</name>
    <dbReference type="NCBI Taxonomy" id="561176"/>
    <lineage>
        <taxon>Bacteria</taxon>
        <taxon>Bacillati</taxon>
        <taxon>Actinomycetota</taxon>
        <taxon>Actinomycetes</taxon>
        <taxon>Jiangellales</taxon>
        <taxon>Jiangellaceae</taxon>
        <taxon>Jiangella</taxon>
    </lineage>
</organism>
<dbReference type="NCBIfam" id="TIGR04022">
    <property type="entry name" value="sulfur_SfnB"/>
    <property type="match status" value="1"/>
</dbReference>
<dbReference type="EMBL" id="FNUC01000003">
    <property type="protein sequence ID" value="SEE71739.1"/>
    <property type="molecule type" value="Genomic_DNA"/>
</dbReference>
<evidence type="ECO:0000259" key="6">
    <source>
        <dbReference type="Pfam" id="PF08028"/>
    </source>
</evidence>
<dbReference type="Gene3D" id="1.10.540.10">
    <property type="entry name" value="Acyl-CoA dehydrogenase/oxidase, N-terminal domain"/>
    <property type="match status" value="1"/>
</dbReference>
<reference evidence="8" key="1">
    <citation type="submission" date="2016-10" db="EMBL/GenBank/DDBJ databases">
        <authorList>
            <person name="Varghese N."/>
            <person name="Submissions S."/>
        </authorList>
    </citation>
    <scope>NUCLEOTIDE SEQUENCE [LARGE SCALE GENOMIC DNA]</scope>
    <source>
        <strain evidence="8">DSM 45237</strain>
    </source>
</reference>
<dbReference type="InterPro" id="IPR037069">
    <property type="entry name" value="AcylCoA_DH/ox_N_sf"/>
</dbReference>
<dbReference type="InterPro" id="IPR050741">
    <property type="entry name" value="Acyl-CoA_dehydrogenase"/>
</dbReference>
<evidence type="ECO:0000256" key="2">
    <source>
        <dbReference type="ARBA" id="ARBA00023002"/>
    </source>
</evidence>
<proteinExistence type="inferred from homology"/>
<dbReference type="Pfam" id="PF08028">
    <property type="entry name" value="Acyl-CoA_dh_2"/>
    <property type="match status" value="1"/>
</dbReference>
<dbReference type="Pfam" id="PF02770">
    <property type="entry name" value="Acyl-CoA_dh_M"/>
    <property type="match status" value="1"/>
</dbReference>
<evidence type="ECO:0000313" key="8">
    <source>
        <dbReference type="Proteomes" id="UP000181980"/>
    </source>
</evidence>
<evidence type="ECO:0000256" key="3">
    <source>
        <dbReference type="ARBA" id="ARBA00049661"/>
    </source>
</evidence>
<dbReference type="Gene3D" id="1.20.140.10">
    <property type="entry name" value="Butyryl-CoA Dehydrogenase, subunit A, domain 3"/>
    <property type="match status" value="1"/>
</dbReference>
<dbReference type="GO" id="GO:0003995">
    <property type="term" value="F:acyl-CoA dehydrogenase activity"/>
    <property type="evidence" value="ECO:0007669"/>
    <property type="project" value="TreeGrafter"/>
</dbReference>
<dbReference type="AlphaFoldDB" id="A0A1H5L3M6"/>
<dbReference type="GO" id="GO:0016712">
    <property type="term" value="F:oxidoreductase activity, acting on paired donors, with incorporation or reduction of molecular oxygen, reduced flavin or flavoprotein as one donor, and incorporation of one atom of oxygen"/>
    <property type="evidence" value="ECO:0007669"/>
    <property type="project" value="TreeGrafter"/>
</dbReference>
<dbReference type="PANTHER" id="PTHR48083">
    <property type="entry name" value="MEDIUM-CHAIN SPECIFIC ACYL-COA DEHYDROGENASE, MITOCHONDRIAL-RELATED"/>
    <property type="match status" value="1"/>
</dbReference>
<keyword evidence="2" id="KW-0560">Oxidoreductase</keyword>
<dbReference type="InterPro" id="IPR013107">
    <property type="entry name" value="Acyl-CoA_DH_C"/>
</dbReference>
<keyword evidence="8" id="KW-1185">Reference proteome</keyword>
<name>A0A1H5L3M6_9ACTN</name>
<comment type="similarity">
    <text evidence="3">Belongs to the HpaH/HsaA monooxygenase family.</text>
</comment>
<dbReference type="OrthoDB" id="571684at2"/>
<dbReference type="SUPFAM" id="SSF47203">
    <property type="entry name" value="Acyl-CoA dehydrogenase C-terminal domain-like"/>
    <property type="match status" value="1"/>
</dbReference>
<gene>
    <name evidence="7" type="ORF">SAMN04488561_2398</name>
</gene>
<dbReference type="InterPro" id="IPR006091">
    <property type="entry name" value="Acyl-CoA_Oxase/DH_mid-dom"/>
</dbReference>
<dbReference type="STRING" id="561176.SAMN04488561_2398"/>
<dbReference type="GO" id="GO:0050660">
    <property type="term" value="F:flavin adenine dinucleotide binding"/>
    <property type="evidence" value="ECO:0007669"/>
    <property type="project" value="InterPro"/>
</dbReference>
<dbReference type="InterPro" id="IPR023922">
    <property type="entry name" value="S04_starv_induced_SfnB"/>
</dbReference>
<evidence type="ECO:0000259" key="5">
    <source>
        <dbReference type="Pfam" id="PF02771"/>
    </source>
</evidence>
<dbReference type="InterPro" id="IPR013786">
    <property type="entry name" value="AcylCoA_DH/ox_N"/>
</dbReference>
<keyword evidence="1" id="KW-0285">Flavoprotein</keyword>